<proteinExistence type="predicted"/>
<keyword evidence="2" id="KW-1185">Reference proteome</keyword>
<comment type="caution">
    <text evidence="1">The sequence shown here is derived from an EMBL/GenBank/DDBJ whole genome shotgun (WGS) entry which is preliminary data.</text>
</comment>
<gene>
    <name evidence="1" type="ORF">H6A60_11620</name>
</gene>
<protein>
    <submittedName>
        <fullName evidence="1">Uncharacterized protein</fullName>
    </submittedName>
</protein>
<organism evidence="1 2">
    <name type="scientific">Sutterella massiliensis</name>
    <dbReference type="NCBI Taxonomy" id="1816689"/>
    <lineage>
        <taxon>Bacteria</taxon>
        <taxon>Pseudomonadati</taxon>
        <taxon>Pseudomonadota</taxon>
        <taxon>Betaproteobacteria</taxon>
        <taxon>Burkholderiales</taxon>
        <taxon>Sutterellaceae</taxon>
        <taxon>Sutterella</taxon>
    </lineage>
</organism>
<evidence type="ECO:0000313" key="1">
    <source>
        <dbReference type="EMBL" id="MBM6705112.1"/>
    </source>
</evidence>
<feature type="non-terminal residue" evidence="1">
    <location>
        <position position="1"/>
    </location>
</feature>
<sequence length="117" mass="13022">AISLDTGEGHRFLIIDIADEDVSYPREIVEALKMGGYVTLNWEIAHKVDPEFEVDNVGSVFCDDVSKAKGFDPETAPMNCRNSSVAIMTWLGKFGWRLQGGVILGKQMIFVKPWSSK</sequence>
<name>A0ABS2DUZ7_9BURK</name>
<accession>A0ABS2DUZ7</accession>
<dbReference type="RefSeq" id="WP_205104797.1">
    <property type="nucleotide sequence ID" value="NZ_JACJJC010000121.1"/>
</dbReference>
<reference evidence="1 2" key="1">
    <citation type="journal article" date="2021" name="Sci. Rep.">
        <title>The distribution of antibiotic resistance genes in chicken gut microbiota commensals.</title>
        <authorList>
            <person name="Juricova H."/>
            <person name="Matiasovicova J."/>
            <person name="Kubasova T."/>
            <person name="Cejkova D."/>
            <person name="Rychlik I."/>
        </authorList>
    </citation>
    <scope>NUCLEOTIDE SEQUENCE [LARGE SCALE GENOMIC DNA]</scope>
    <source>
        <strain evidence="1 2">An829</strain>
    </source>
</reference>
<dbReference type="EMBL" id="JACJJC010000121">
    <property type="protein sequence ID" value="MBM6705112.1"/>
    <property type="molecule type" value="Genomic_DNA"/>
</dbReference>
<evidence type="ECO:0000313" key="2">
    <source>
        <dbReference type="Proteomes" id="UP000715095"/>
    </source>
</evidence>
<dbReference type="Proteomes" id="UP000715095">
    <property type="component" value="Unassembled WGS sequence"/>
</dbReference>